<evidence type="ECO:0000313" key="2">
    <source>
        <dbReference type="Proteomes" id="UP001066276"/>
    </source>
</evidence>
<keyword evidence="2" id="KW-1185">Reference proteome</keyword>
<evidence type="ECO:0000313" key="1">
    <source>
        <dbReference type="EMBL" id="KAJ1124845.1"/>
    </source>
</evidence>
<proteinExistence type="predicted"/>
<reference evidence="1" key="1">
    <citation type="journal article" date="2022" name="bioRxiv">
        <title>Sequencing and chromosome-scale assembly of the giantPleurodeles waltlgenome.</title>
        <authorList>
            <person name="Brown T."/>
            <person name="Elewa A."/>
            <person name="Iarovenko S."/>
            <person name="Subramanian E."/>
            <person name="Araus A.J."/>
            <person name="Petzold A."/>
            <person name="Susuki M."/>
            <person name="Suzuki K.-i.T."/>
            <person name="Hayashi T."/>
            <person name="Toyoda A."/>
            <person name="Oliveira C."/>
            <person name="Osipova E."/>
            <person name="Leigh N.D."/>
            <person name="Simon A."/>
            <person name="Yun M.H."/>
        </authorList>
    </citation>
    <scope>NUCLEOTIDE SEQUENCE</scope>
    <source>
        <strain evidence="1">20211129_DDA</strain>
        <tissue evidence="1">Liver</tissue>
    </source>
</reference>
<dbReference type="Proteomes" id="UP001066276">
    <property type="component" value="Chromosome 7"/>
</dbReference>
<protein>
    <submittedName>
        <fullName evidence="1">Uncharacterized protein</fullName>
    </submittedName>
</protein>
<dbReference type="EMBL" id="JANPWB010000011">
    <property type="protein sequence ID" value="KAJ1124845.1"/>
    <property type="molecule type" value="Genomic_DNA"/>
</dbReference>
<accession>A0AAV7P9M5</accession>
<gene>
    <name evidence="1" type="ORF">NDU88_003293</name>
</gene>
<name>A0AAV7P9M5_PLEWA</name>
<comment type="caution">
    <text evidence="1">The sequence shown here is derived from an EMBL/GenBank/DDBJ whole genome shotgun (WGS) entry which is preliminary data.</text>
</comment>
<organism evidence="1 2">
    <name type="scientific">Pleurodeles waltl</name>
    <name type="common">Iberian ribbed newt</name>
    <dbReference type="NCBI Taxonomy" id="8319"/>
    <lineage>
        <taxon>Eukaryota</taxon>
        <taxon>Metazoa</taxon>
        <taxon>Chordata</taxon>
        <taxon>Craniata</taxon>
        <taxon>Vertebrata</taxon>
        <taxon>Euteleostomi</taxon>
        <taxon>Amphibia</taxon>
        <taxon>Batrachia</taxon>
        <taxon>Caudata</taxon>
        <taxon>Salamandroidea</taxon>
        <taxon>Salamandridae</taxon>
        <taxon>Pleurodelinae</taxon>
        <taxon>Pleurodeles</taxon>
    </lineage>
</organism>
<dbReference type="AlphaFoldDB" id="A0AAV7P9M5"/>
<sequence length="165" mass="17867">MHDYSASLEPIHLSIIIRRLGCPIALGAGKLAVIELAIGNCQTLQRVALRRSGQVAVMARDDWLSTSERPEFVSTDCGTKFEPTWNLALMNDQRKEATAARADPGQVGLTCAQHALCGAADAEEASATVRDGQRQALCSWDQATHSLARHYPGEEDEVNAVILQV</sequence>